<dbReference type="EMBL" id="RHLK01000007">
    <property type="protein sequence ID" value="MVP00551.1"/>
    <property type="molecule type" value="Genomic_DNA"/>
</dbReference>
<sequence length="200" mass="23336">MVTMSSKMRGKKYQYLMRSRRRRAGVAGCENGKWVPYQEMRDELIGWIGKKISEQLDVETCADSVISQMKSQEKKAKSSEKEIKKIQKQIEQNRELLFKLRRFHMLGEVDDAQYNFDKGMYEKEIAGLEAKLEKVQGESVRQMDYEEERSRIKATLNELSTFNNYDQVDKVRAILSKLIKEITVDSEGNIDVYNLFGILA</sequence>
<keyword evidence="1" id="KW-0175">Coiled coil</keyword>
<organism evidence="2 3">
    <name type="scientific">Paenibacillus lutrae</name>
    <dbReference type="NCBI Taxonomy" id="2078573"/>
    <lineage>
        <taxon>Bacteria</taxon>
        <taxon>Bacillati</taxon>
        <taxon>Bacillota</taxon>
        <taxon>Bacilli</taxon>
        <taxon>Bacillales</taxon>
        <taxon>Paenibacillaceae</taxon>
        <taxon>Paenibacillus</taxon>
    </lineage>
</organism>
<keyword evidence="3" id="KW-1185">Reference proteome</keyword>
<dbReference type="Proteomes" id="UP000490800">
    <property type="component" value="Unassembled WGS sequence"/>
</dbReference>
<evidence type="ECO:0000313" key="2">
    <source>
        <dbReference type="EMBL" id="MVP00551.1"/>
    </source>
</evidence>
<protein>
    <recommendedName>
        <fullName evidence="4">DUF4368 domain-containing protein</fullName>
    </recommendedName>
</protein>
<proteinExistence type="predicted"/>
<comment type="caution">
    <text evidence="2">The sequence shown here is derived from an EMBL/GenBank/DDBJ whole genome shotgun (WGS) entry which is preliminary data.</text>
</comment>
<dbReference type="OrthoDB" id="9769353at2"/>
<name>A0A7X3FJ00_9BACL</name>
<accession>A0A7X3FJ00</accession>
<evidence type="ECO:0000256" key="1">
    <source>
        <dbReference type="SAM" id="Coils"/>
    </source>
</evidence>
<gene>
    <name evidence="2" type="ORF">EDM21_13630</name>
</gene>
<reference evidence="2 3" key="1">
    <citation type="journal article" date="2019" name="Microorganisms">
        <title>Paenibacillus lutrae sp. nov., A Chitinolytic Species Isolated from A River Otter in Castril Natural Park, Granada, Spain.</title>
        <authorList>
            <person name="Rodriguez M."/>
            <person name="Reina J.C."/>
            <person name="Bejar V."/>
            <person name="Llamas I."/>
        </authorList>
    </citation>
    <scope>NUCLEOTIDE SEQUENCE [LARGE SCALE GENOMIC DNA]</scope>
    <source>
        <strain evidence="2 3">N10</strain>
    </source>
</reference>
<dbReference type="AlphaFoldDB" id="A0A7X3FJ00"/>
<evidence type="ECO:0008006" key="4">
    <source>
        <dbReference type="Google" id="ProtNLM"/>
    </source>
</evidence>
<feature type="coiled-coil region" evidence="1">
    <location>
        <begin position="62"/>
        <end position="138"/>
    </location>
</feature>
<evidence type="ECO:0000313" key="3">
    <source>
        <dbReference type="Proteomes" id="UP000490800"/>
    </source>
</evidence>